<reference evidence="2 3" key="1">
    <citation type="journal article" date="2013" name="BMC Genomics">
        <title>Reconstruction of the lipid metabolism for the microalga Monoraphidium neglectum from its genome sequence reveals characteristics suitable for biofuel production.</title>
        <authorList>
            <person name="Bogen C."/>
            <person name="Al-Dilaimi A."/>
            <person name="Albersmeier A."/>
            <person name="Wichmann J."/>
            <person name="Grundmann M."/>
            <person name="Rupp O."/>
            <person name="Lauersen K.J."/>
            <person name="Blifernez-Klassen O."/>
            <person name="Kalinowski J."/>
            <person name="Goesmann A."/>
            <person name="Mussgnug J.H."/>
            <person name="Kruse O."/>
        </authorList>
    </citation>
    <scope>NUCLEOTIDE SEQUENCE [LARGE SCALE GENOMIC DNA]</scope>
    <source>
        <strain evidence="2 3">SAG 48.87</strain>
    </source>
</reference>
<feature type="compositionally biased region" description="Low complexity" evidence="1">
    <location>
        <begin position="320"/>
        <end position="329"/>
    </location>
</feature>
<dbReference type="RefSeq" id="XP_013893005.1">
    <property type="nucleotide sequence ID" value="XM_014037551.1"/>
</dbReference>
<keyword evidence="3" id="KW-1185">Reference proteome</keyword>
<gene>
    <name evidence="2" type="ORF">MNEG_13978</name>
</gene>
<dbReference type="PANTHER" id="PTHR46183:SF8">
    <property type="entry name" value="PROTEIN CLMP1"/>
    <property type="match status" value="1"/>
</dbReference>
<feature type="region of interest" description="Disordered" evidence="1">
    <location>
        <begin position="320"/>
        <end position="345"/>
    </location>
</feature>
<dbReference type="AlphaFoldDB" id="A0A0D2MFV6"/>
<dbReference type="STRING" id="145388.A0A0D2MFV6"/>
<feature type="region of interest" description="Disordered" evidence="1">
    <location>
        <begin position="183"/>
        <end position="220"/>
    </location>
</feature>
<dbReference type="KEGG" id="mng:MNEG_13978"/>
<dbReference type="GeneID" id="25731494"/>
<evidence type="ECO:0000313" key="2">
    <source>
        <dbReference type="EMBL" id="KIY93985.1"/>
    </source>
</evidence>
<sequence length="345" mass="35732">MEAALKSEEAVPLFDAAAERFREVTCTGLLNWGNVSLCLAHKLLDGFAQESEVLTDEMAAKTEEEFKKAEGRYQQALDFHPEFFDALCALGQLEFERAKLRARLLVKPAAAPAPAPADKAEGAAEEGGAAAGKEGGRPLDAPARALREALAKVRAEDVEAARPYMQRAAEWYKKAVAAANAADAKRKEQQQEQETQEGAGGGEGEGAAAGAAAAAGGGGAGADMGDVSLGTQALIMEGNVLYEWSQLLAAAGAEWRPTLDGAVERFRGAACSEADVRSALKNHTRAAELDLGPDPEEEAAKAKAAEQEAAAAAAAAEAEAAAAAAAAKQQPEKAKGLPSLGRKKP</sequence>
<protein>
    <submittedName>
        <fullName evidence="2">Uncharacterized protein</fullName>
    </submittedName>
</protein>
<evidence type="ECO:0000256" key="1">
    <source>
        <dbReference type="SAM" id="MobiDB-lite"/>
    </source>
</evidence>
<organism evidence="2 3">
    <name type="scientific">Monoraphidium neglectum</name>
    <dbReference type="NCBI Taxonomy" id="145388"/>
    <lineage>
        <taxon>Eukaryota</taxon>
        <taxon>Viridiplantae</taxon>
        <taxon>Chlorophyta</taxon>
        <taxon>core chlorophytes</taxon>
        <taxon>Chlorophyceae</taxon>
        <taxon>CS clade</taxon>
        <taxon>Sphaeropleales</taxon>
        <taxon>Selenastraceae</taxon>
        <taxon>Monoraphidium</taxon>
    </lineage>
</organism>
<dbReference type="OrthoDB" id="547892at2759"/>
<dbReference type="InterPro" id="IPR044517">
    <property type="entry name" value="PHOX1-4"/>
</dbReference>
<feature type="region of interest" description="Disordered" evidence="1">
    <location>
        <begin position="110"/>
        <end position="139"/>
    </location>
</feature>
<proteinExistence type="predicted"/>
<dbReference type="SUPFAM" id="SSF48452">
    <property type="entry name" value="TPR-like"/>
    <property type="match status" value="1"/>
</dbReference>
<accession>A0A0D2MFV6</accession>
<dbReference type="PANTHER" id="PTHR46183">
    <property type="entry name" value="PROTEIN CLMP1"/>
    <property type="match status" value="1"/>
</dbReference>
<name>A0A0D2MFV6_9CHLO</name>
<dbReference type="InterPro" id="IPR011990">
    <property type="entry name" value="TPR-like_helical_dom_sf"/>
</dbReference>
<evidence type="ECO:0000313" key="3">
    <source>
        <dbReference type="Proteomes" id="UP000054498"/>
    </source>
</evidence>
<feature type="compositionally biased region" description="Gly residues" evidence="1">
    <location>
        <begin position="198"/>
        <end position="207"/>
    </location>
</feature>
<dbReference type="EMBL" id="KK104393">
    <property type="protein sequence ID" value="KIY93985.1"/>
    <property type="molecule type" value="Genomic_DNA"/>
</dbReference>
<dbReference type="Proteomes" id="UP000054498">
    <property type="component" value="Unassembled WGS sequence"/>
</dbReference>